<accession>A0AAD8BIN5</accession>
<evidence type="ECO:0000313" key="1">
    <source>
        <dbReference type="EMBL" id="KAK0055304.1"/>
    </source>
</evidence>
<gene>
    <name evidence="1" type="ORF">Bpfe_015318</name>
</gene>
<sequence>MLDFKVIYKLIGDLLCFSDKELANTIDGRRDGLPLGVSAKNVDWLFTVVCVDELLGSRTQEVEDNTLFLFLEMCQDGAWWISVRAKKFQCRDGAHLDICEGIESPESTWRLVDICEGIEIPVSRWRLVDICEGIEIPVSRWRLVDICEGIEILVSRWRLVDICEGIEIPVSRGRLVDICEGIEIPVSRWRLVDICERKKS</sequence>
<name>A0AAD8BIN5_BIOPF</name>
<dbReference type="AlphaFoldDB" id="A0AAD8BIN5"/>
<protein>
    <submittedName>
        <fullName evidence="1">Uncharacterized protein</fullName>
    </submittedName>
</protein>
<reference evidence="1" key="1">
    <citation type="journal article" date="2023" name="PLoS Negl. Trop. Dis.">
        <title>A genome sequence for Biomphalaria pfeifferi, the major vector snail for the human-infecting parasite Schistosoma mansoni.</title>
        <authorList>
            <person name="Bu L."/>
            <person name="Lu L."/>
            <person name="Laidemitt M.R."/>
            <person name="Zhang S.M."/>
            <person name="Mutuku M."/>
            <person name="Mkoji G."/>
            <person name="Steinauer M."/>
            <person name="Loker E.S."/>
        </authorList>
    </citation>
    <scope>NUCLEOTIDE SEQUENCE</scope>
    <source>
        <strain evidence="1">KasaAsao</strain>
    </source>
</reference>
<proteinExistence type="predicted"/>
<comment type="caution">
    <text evidence="1">The sequence shown here is derived from an EMBL/GenBank/DDBJ whole genome shotgun (WGS) entry which is preliminary data.</text>
</comment>
<reference evidence="1" key="2">
    <citation type="submission" date="2023-04" db="EMBL/GenBank/DDBJ databases">
        <authorList>
            <person name="Bu L."/>
            <person name="Lu L."/>
            <person name="Laidemitt M.R."/>
            <person name="Zhang S.M."/>
            <person name="Mutuku M."/>
            <person name="Mkoji G."/>
            <person name="Steinauer M."/>
            <person name="Loker E.S."/>
        </authorList>
    </citation>
    <scope>NUCLEOTIDE SEQUENCE</scope>
    <source>
        <strain evidence="1">KasaAsao</strain>
        <tissue evidence="1">Whole Snail</tissue>
    </source>
</reference>
<organism evidence="1 2">
    <name type="scientific">Biomphalaria pfeifferi</name>
    <name type="common">Bloodfluke planorb</name>
    <name type="synonym">Freshwater snail</name>
    <dbReference type="NCBI Taxonomy" id="112525"/>
    <lineage>
        <taxon>Eukaryota</taxon>
        <taxon>Metazoa</taxon>
        <taxon>Spiralia</taxon>
        <taxon>Lophotrochozoa</taxon>
        <taxon>Mollusca</taxon>
        <taxon>Gastropoda</taxon>
        <taxon>Heterobranchia</taxon>
        <taxon>Euthyneura</taxon>
        <taxon>Panpulmonata</taxon>
        <taxon>Hygrophila</taxon>
        <taxon>Lymnaeoidea</taxon>
        <taxon>Planorbidae</taxon>
        <taxon>Biomphalaria</taxon>
    </lineage>
</organism>
<keyword evidence="2" id="KW-1185">Reference proteome</keyword>
<dbReference type="Proteomes" id="UP001233172">
    <property type="component" value="Unassembled WGS sequence"/>
</dbReference>
<dbReference type="EMBL" id="JASAOG010000071">
    <property type="protein sequence ID" value="KAK0055304.1"/>
    <property type="molecule type" value="Genomic_DNA"/>
</dbReference>
<evidence type="ECO:0000313" key="2">
    <source>
        <dbReference type="Proteomes" id="UP001233172"/>
    </source>
</evidence>